<dbReference type="Proteomes" id="UP001432062">
    <property type="component" value="Chromosome"/>
</dbReference>
<accession>A0ABZ1Z5A8</accession>
<sequence length="829" mass="88259">MRDKQSTGRSEIAALAERVANARGRLPLQDDAALVQALSDAEIDAERELAQWVRAQRRGQRKRSVQDELAAEKRNRRTVSAIQRADDADARWHRRALAARRRVSNQDARLAQLYRRAEWSSRALIAVVVLGMVWAGVNVQHNLVPSGNMADPLYWLSYGIEAMISIPIITIMVAATTAARWGRELDRGKVVFFETALLGTTVALNAGPHLAAGSFGQAAEYAIAPVMVGVVIWLHAWVSARYALLIDGVPMVEDEPDLPPRHRVTTERGAPIDTFRDEPSDRRELLAAKGFDPLLDQAGVRFPVDMDPHLTEAAMRAAQPEAVPVSRLDCTETLVYHAQSTRSTNGRLTQQIPSDDYRPSPAVRATDPIHDPVQPFTDPTGTVPAHTSATSTNRLGENAFHASDLDQRNTPDTASAERTAHATARGKSATAPMNARDTTVAATGFEPEDVSGTAADERATFAGTDVAPQTAAQGATSTRDEHTTAAASINPRTASATTASSSDEFTASETSGADARMAPTAADRAAFTSSGDAAVPATDIDLRTATVADASTPDERTASGAAGFEPDATTRASGRDERSNRNANATSVVEEAEPQKAAARPATQSQLSIFDTAAVESVAQTSADIGDRAQADTDRARISRTATAAGTGTPAGAPRPAKSSTHTETSTRTSAPTDPQRATRGSATPTPAERITRAVDGHRTSSADNSATDHEDQTAAPETEGRQLVPDEAPRRTTSEVISEVVQSLSAEDLLTENLGSESDDIEVWSVARAIAGRGLSVIPVEQLAEILMLADQSWTPTSIGAEVGLSRTAIAQVLEFARRVRRPYAISS</sequence>
<evidence type="ECO:0000313" key="3">
    <source>
        <dbReference type="EMBL" id="WUV50739.1"/>
    </source>
</evidence>
<feature type="region of interest" description="Disordered" evidence="1">
    <location>
        <begin position="545"/>
        <end position="604"/>
    </location>
</feature>
<dbReference type="EMBL" id="CP109441">
    <property type="protein sequence ID" value="WUV50739.1"/>
    <property type="molecule type" value="Genomic_DNA"/>
</dbReference>
<feature type="compositionally biased region" description="Polar residues" evidence="1">
    <location>
        <begin position="377"/>
        <end position="395"/>
    </location>
</feature>
<proteinExistence type="predicted"/>
<evidence type="ECO:0000313" key="4">
    <source>
        <dbReference type="Proteomes" id="UP001432062"/>
    </source>
</evidence>
<feature type="region of interest" description="Disordered" evidence="1">
    <location>
        <begin position="460"/>
        <end position="524"/>
    </location>
</feature>
<feature type="transmembrane region" description="Helical" evidence="2">
    <location>
        <begin position="157"/>
        <end position="179"/>
    </location>
</feature>
<feature type="compositionally biased region" description="Low complexity" evidence="1">
    <location>
        <begin position="493"/>
        <end position="524"/>
    </location>
</feature>
<feature type="region of interest" description="Disordered" evidence="1">
    <location>
        <begin position="339"/>
        <end position="434"/>
    </location>
</feature>
<feature type="transmembrane region" description="Helical" evidence="2">
    <location>
        <begin position="119"/>
        <end position="137"/>
    </location>
</feature>
<name>A0ABZ1Z5A8_9NOCA</name>
<keyword evidence="2" id="KW-0812">Transmembrane</keyword>
<keyword evidence="4" id="KW-1185">Reference proteome</keyword>
<keyword evidence="2" id="KW-0472">Membrane</keyword>
<dbReference type="RefSeq" id="WP_329415526.1">
    <property type="nucleotide sequence ID" value="NZ_CP109441.1"/>
</dbReference>
<feature type="compositionally biased region" description="Basic and acidic residues" evidence="1">
    <location>
        <begin position="690"/>
        <end position="713"/>
    </location>
</feature>
<evidence type="ECO:0008006" key="5">
    <source>
        <dbReference type="Google" id="ProtNLM"/>
    </source>
</evidence>
<protein>
    <recommendedName>
        <fullName evidence="5">DUF2637 domain-containing protein</fullName>
    </recommendedName>
</protein>
<feature type="transmembrane region" description="Helical" evidence="2">
    <location>
        <begin position="191"/>
        <end position="212"/>
    </location>
</feature>
<feature type="region of interest" description="Disordered" evidence="1">
    <location>
        <begin position="641"/>
        <end position="734"/>
    </location>
</feature>
<evidence type="ECO:0000256" key="1">
    <source>
        <dbReference type="SAM" id="MobiDB-lite"/>
    </source>
</evidence>
<feature type="compositionally biased region" description="Low complexity" evidence="1">
    <location>
        <begin position="641"/>
        <end position="673"/>
    </location>
</feature>
<reference evidence="3" key="1">
    <citation type="submission" date="2022-10" db="EMBL/GenBank/DDBJ databases">
        <title>The complete genomes of actinobacterial strains from the NBC collection.</title>
        <authorList>
            <person name="Joergensen T.S."/>
            <person name="Alvarez Arevalo M."/>
            <person name="Sterndorff E.B."/>
            <person name="Faurdal D."/>
            <person name="Vuksanovic O."/>
            <person name="Mourched A.-S."/>
            <person name="Charusanti P."/>
            <person name="Shaw S."/>
            <person name="Blin K."/>
            <person name="Weber T."/>
        </authorList>
    </citation>
    <scope>NUCLEOTIDE SEQUENCE</scope>
    <source>
        <strain evidence="3">NBC_01482</strain>
    </source>
</reference>
<gene>
    <name evidence="3" type="ORF">OG563_22605</name>
</gene>
<feature type="compositionally biased region" description="Polar residues" evidence="1">
    <location>
        <begin position="339"/>
        <end position="353"/>
    </location>
</feature>
<evidence type="ECO:0000256" key="2">
    <source>
        <dbReference type="SAM" id="Phobius"/>
    </source>
</evidence>
<keyword evidence="2" id="KW-1133">Transmembrane helix</keyword>
<organism evidence="3 4">
    <name type="scientific">Nocardia vinacea</name>
    <dbReference type="NCBI Taxonomy" id="96468"/>
    <lineage>
        <taxon>Bacteria</taxon>
        <taxon>Bacillati</taxon>
        <taxon>Actinomycetota</taxon>
        <taxon>Actinomycetes</taxon>
        <taxon>Mycobacteriales</taxon>
        <taxon>Nocardiaceae</taxon>
        <taxon>Nocardia</taxon>
    </lineage>
</organism>